<evidence type="ECO:0000256" key="9">
    <source>
        <dbReference type="ARBA" id="ARBA00023098"/>
    </source>
</evidence>
<protein>
    <recommendedName>
        <fullName evidence="4 11">Lipid-A-disaccharide synthase</fullName>
        <ecNumber evidence="3 11">2.4.1.182</ecNumber>
    </recommendedName>
</protein>
<dbReference type="EC" id="2.4.1.182" evidence="3 11"/>
<comment type="function">
    <text evidence="1 11">Condensation of UDP-2,3-diacylglucosamine and 2,3-diacylglucosamine-1-phosphate to form lipid A disaccharide, a precursor of lipid A, a phosphorylated glycolipid that anchors the lipopolysaccharide to the outer membrane of the cell.</text>
</comment>
<evidence type="ECO:0000256" key="7">
    <source>
        <dbReference type="ARBA" id="ARBA00022676"/>
    </source>
</evidence>
<gene>
    <name evidence="11 13" type="primary">lpxB</name>
    <name evidence="13" type="ORF">H0A68_07385</name>
</gene>
<keyword evidence="8 11" id="KW-0808">Transferase</keyword>
<dbReference type="GO" id="GO:0008915">
    <property type="term" value="F:lipid-A-disaccharide synthase activity"/>
    <property type="evidence" value="ECO:0007669"/>
    <property type="project" value="UniProtKB-UniRule"/>
</dbReference>
<accession>A0A853FAQ1</accession>
<dbReference type="Pfam" id="PF02684">
    <property type="entry name" value="LpxB"/>
    <property type="match status" value="2"/>
</dbReference>
<comment type="caution">
    <text evidence="13">The sequence shown here is derived from an EMBL/GenBank/DDBJ whole genome shotgun (WGS) entry which is preliminary data.</text>
</comment>
<evidence type="ECO:0000256" key="4">
    <source>
        <dbReference type="ARBA" id="ARBA00020902"/>
    </source>
</evidence>
<keyword evidence="6 11" id="KW-0441">Lipid A biosynthesis</keyword>
<evidence type="ECO:0000313" key="14">
    <source>
        <dbReference type="Proteomes" id="UP000580517"/>
    </source>
</evidence>
<comment type="similarity">
    <text evidence="2 11">Belongs to the LpxB family.</text>
</comment>
<proteinExistence type="inferred from homology"/>
<feature type="compositionally biased region" description="Low complexity" evidence="12">
    <location>
        <begin position="257"/>
        <end position="267"/>
    </location>
</feature>
<evidence type="ECO:0000256" key="2">
    <source>
        <dbReference type="ARBA" id="ARBA00007868"/>
    </source>
</evidence>
<feature type="region of interest" description="Disordered" evidence="12">
    <location>
        <begin position="257"/>
        <end position="280"/>
    </location>
</feature>
<dbReference type="PANTHER" id="PTHR30372">
    <property type="entry name" value="LIPID-A-DISACCHARIDE SYNTHASE"/>
    <property type="match status" value="1"/>
</dbReference>
<evidence type="ECO:0000256" key="5">
    <source>
        <dbReference type="ARBA" id="ARBA00022516"/>
    </source>
</evidence>
<organism evidence="13 14">
    <name type="scientific">Allopusillimonas soli</name>
    <dbReference type="NCBI Taxonomy" id="659016"/>
    <lineage>
        <taxon>Bacteria</taxon>
        <taxon>Pseudomonadati</taxon>
        <taxon>Pseudomonadota</taxon>
        <taxon>Betaproteobacteria</taxon>
        <taxon>Burkholderiales</taxon>
        <taxon>Alcaligenaceae</taxon>
        <taxon>Allopusillimonas</taxon>
    </lineage>
</organism>
<dbReference type="InterPro" id="IPR003835">
    <property type="entry name" value="Glyco_trans_19"/>
</dbReference>
<dbReference type="OrthoDB" id="9801642at2"/>
<dbReference type="SUPFAM" id="SSF53756">
    <property type="entry name" value="UDP-Glycosyltransferase/glycogen phosphorylase"/>
    <property type="match status" value="1"/>
</dbReference>
<dbReference type="GO" id="GO:0005543">
    <property type="term" value="F:phospholipid binding"/>
    <property type="evidence" value="ECO:0007669"/>
    <property type="project" value="TreeGrafter"/>
</dbReference>
<evidence type="ECO:0000256" key="8">
    <source>
        <dbReference type="ARBA" id="ARBA00022679"/>
    </source>
</evidence>
<evidence type="ECO:0000256" key="12">
    <source>
        <dbReference type="SAM" id="MobiDB-lite"/>
    </source>
</evidence>
<reference evidence="13 14" key="1">
    <citation type="submission" date="2020-07" db="EMBL/GenBank/DDBJ databases">
        <title>Taxonomic revisions and descriptions of new bacterial species based on genomic comparisons in the high-G+C-content subgroup of the family Alcaligenaceae.</title>
        <authorList>
            <person name="Szabo A."/>
            <person name="Felfoldi T."/>
        </authorList>
    </citation>
    <scope>NUCLEOTIDE SEQUENCE [LARGE SCALE GENOMIC DNA]</scope>
    <source>
        <strain evidence="13 14">DSM 25264</strain>
    </source>
</reference>
<evidence type="ECO:0000256" key="6">
    <source>
        <dbReference type="ARBA" id="ARBA00022556"/>
    </source>
</evidence>
<keyword evidence="14" id="KW-1185">Reference proteome</keyword>
<dbReference type="AlphaFoldDB" id="A0A853FAQ1"/>
<sequence length="414" mass="45336">MNPRIGMVAGEPSGDLLAARVIQGIRKGAPGSVCEGIGGPGMERAGFKAWHPMDALTVFGYVDAIKRLPGLLSTYLNVKRRWLGDRPDVFVGIDAPDFNLRLEHQLKQAGVPTVHFVGPSIWAWRYERIHKIRAAVSHMLVLFPFEEEIYRKEGVPVTYVGHPLASVIPIEPDQAAARNWLGVDQDARVLAILPGSRRSEIRLLAPRFLQAARILAQQDPELQFLVPMVNGRRRAEFEAILRQHPLRNCRIIDRQAGPAGASGQPDAADADAADAAHADRGARPPAWNVMEAADAVLAASGTATLEAALFKRPMVISYVLSGAMRRIMAWKSGQSRPYVPWVGLPNVLARDFVVPELLQDDATPQKLAEASWRALSDHAYAAQVGERFRIMHESLQRDTPALAAQAILAEAGRG</sequence>
<dbReference type="EMBL" id="JACCEW010000002">
    <property type="protein sequence ID" value="NYT36692.1"/>
    <property type="molecule type" value="Genomic_DNA"/>
</dbReference>
<dbReference type="GO" id="GO:0009245">
    <property type="term" value="P:lipid A biosynthetic process"/>
    <property type="evidence" value="ECO:0007669"/>
    <property type="project" value="UniProtKB-UniRule"/>
</dbReference>
<dbReference type="HAMAP" id="MF_00392">
    <property type="entry name" value="LpxB"/>
    <property type="match status" value="1"/>
</dbReference>
<name>A0A853FAQ1_9BURK</name>
<evidence type="ECO:0000256" key="3">
    <source>
        <dbReference type="ARBA" id="ARBA00012687"/>
    </source>
</evidence>
<evidence type="ECO:0000256" key="10">
    <source>
        <dbReference type="ARBA" id="ARBA00048975"/>
    </source>
</evidence>
<keyword evidence="9 11" id="KW-0443">Lipid metabolism</keyword>
<keyword evidence="7 11" id="KW-0328">Glycosyltransferase</keyword>
<dbReference type="GO" id="GO:0016020">
    <property type="term" value="C:membrane"/>
    <property type="evidence" value="ECO:0007669"/>
    <property type="project" value="GOC"/>
</dbReference>
<dbReference type="UniPathway" id="UPA00973"/>
<dbReference type="PANTHER" id="PTHR30372:SF4">
    <property type="entry name" value="LIPID-A-DISACCHARIDE SYNTHASE, MITOCHONDRIAL-RELATED"/>
    <property type="match status" value="1"/>
</dbReference>
<evidence type="ECO:0000256" key="1">
    <source>
        <dbReference type="ARBA" id="ARBA00002056"/>
    </source>
</evidence>
<keyword evidence="5 11" id="KW-0444">Lipid biosynthesis</keyword>
<evidence type="ECO:0000256" key="11">
    <source>
        <dbReference type="HAMAP-Rule" id="MF_00392"/>
    </source>
</evidence>
<comment type="catalytic activity">
    <reaction evidence="10 11">
        <text>a lipid X + a UDP-2-N,3-O-bis[(3R)-3-hydroxyacyl]-alpha-D-glucosamine = a lipid A disaccharide + UDP + H(+)</text>
        <dbReference type="Rhea" id="RHEA:67828"/>
        <dbReference type="ChEBI" id="CHEBI:15378"/>
        <dbReference type="ChEBI" id="CHEBI:58223"/>
        <dbReference type="ChEBI" id="CHEBI:137748"/>
        <dbReference type="ChEBI" id="CHEBI:176338"/>
        <dbReference type="ChEBI" id="CHEBI:176343"/>
        <dbReference type="EC" id="2.4.1.182"/>
    </reaction>
</comment>
<dbReference type="NCBIfam" id="TIGR00215">
    <property type="entry name" value="lpxB"/>
    <property type="match status" value="1"/>
</dbReference>
<comment type="pathway">
    <text evidence="11">Bacterial outer membrane biogenesis; LPS lipid A biosynthesis.</text>
</comment>
<dbReference type="Proteomes" id="UP000580517">
    <property type="component" value="Unassembled WGS sequence"/>
</dbReference>
<dbReference type="RefSeq" id="WP_129968641.1">
    <property type="nucleotide sequence ID" value="NZ_JACCEW010000002.1"/>
</dbReference>
<evidence type="ECO:0000313" key="13">
    <source>
        <dbReference type="EMBL" id="NYT36692.1"/>
    </source>
</evidence>